<feature type="domain" description="HTH cro/C1-type" evidence="1">
    <location>
        <begin position="7"/>
        <end position="50"/>
    </location>
</feature>
<protein>
    <submittedName>
        <fullName evidence="2">Helix-turn-helix family protein</fullName>
    </submittedName>
</protein>
<accession>A0AAU8SU24</accession>
<dbReference type="CDD" id="cd00093">
    <property type="entry name" value="HTH_XRE"/>
    <property type="match status" value="1"/>
</dbReference>
<proteinExistence type="predicted"/>
<sequence length="112" mass="12857">MEVCQETQASVALGINVSPQAVGKWVSGGLIDDSNLKALARYLNTNWLWLRYGEEAIVEARSWAAKNDPLEEEKQRLISEVFTNERRVDLIMERCKYGIWEIDLITGFSFFN</sequence>
<gene>
    <name evidence="2" type="ORF">OI25_3400</name>
</gene>
<dbReference type="PROSITE" id="PS50943">
    <property type="entry name" value="HTH_CROC1"/>
    <property type="match status" value="1"/>
</dbReference>
<evidence type="ECO:0000313" key="3">
    <source>
        <dbReference type="Proteomes" id="UP000032614"/>
    </source>
</evidence>
<dbReference type="AlphaFoldDB" id="A0AAU8SU24"/>
<dbReference type="KEGG" id="bfn:OI25_3400"/>
<dbReference type="SUPFAM" id="SSF47413">
    <property type="entry name" value="lambda repressor-like DNA-binding domains"/>
    <property type="match status" value="1"/>
</dbReference>
<dbReference type="Gene3D" id="1.10.260.40">
    <property type="entry name" value="lambda repressor-like DNA-binding domains"/>
    <property type="match status" value="1"/>
</dbReference>
<evidence type="ECO:0000313" key="2">
    <source>
        <dbReference type="EMBL" id="AJZ57431.1"/>
    </source>
</evidence>
<name>A0AAU8SU24_9BURK</name>
<organism evidence="2 3">
    <name type="scientific">Paraburkholderia fungorum</name>
    <dbReference type="NCBI Taxonomy" id="134537"/>
    <lineage>
        <taxon>Bacteria</taxon>
        <taxon>Pseudomonadati</taxon>
        <taxon>Pseudomonadota</taxon>
        <taxon>Betaproteobacteria</taxon>
        <taxon>Burkholderiales</taxon>
        <taxon>Burkholderiaceae</taxon>
        <taxon>Paraburkholderia</taxon>
    </lineage>
</organism>
<dbReference type="InterPro" id="IPR001387">
    <property type="entry name" value="Cro/C1-type_HTH"/>
</dbReference>
<dbReference type="Pfam" id="PF01381">
    <property type="entry name" value="HTH_3"/>
    <property type="match status" value="1"/>
</dbReference>
<dbReference type="EMBL" id="CP010026">
    <property type="protein sequence ID" value="AJZ57431.1"/>
    <property type="molecule type" value="Genomic_DNA"/>
</dbReference>
<reference evidence="2 3" key="1">
    <citation type="journal article" date="2015" name="Genome Announc.">
        <title>Complete genome sequences for 59 burkholderia isolates, both pathogenic and near neighbor.</title>
        <authorList>
            <person name="Johnson S.L."/>
            <person name="Bishop-Lilly K.A."/>
            <person name="Ladner J.T."/>
            <person name="Daligault H.E."/>
            <person name="Davenport K.W."/>
            <person name="Jaissle J."/>
            <person name="Frey K.G."/>
            <person name="Koroleva G.I."/>
            <person name="Bruce D.C."/>
            <person name="Coyne S.R."/>
            <person name="Broomall S.M."/>
            <person name="Li P.E."/>
            <person name="Teshima H."/>
            <person name="Gibbons H.S."/>
            <person name="Palacios G.F."/>
            <person name="Rosenzweig C.N."/>
            <person name="Redden C.L."/>
            <person name="Xu Y."/>
            <person name="Minogue T.D."/>
            <person name="Chain P.S."/>
        </authorList>
    </citation>
    <scope>NUCLEOTIDE SEQUENCE [LARGE SCALE GENOMIC DNA]</scope>
    <source>
        <strain evidence="2 3">ATCC BAA-463</strain>
    </source>
</reference>
<dbReference type="GO" id="GO:0003677">
    <property type="term" value="F:DNA binding"/>
    <property type="evidence" value="ECO:0007669"/>
    <property type="project" value="InterPro"/>
</dbReference>
<evidence type="ECO:0000259" key="1">
    <source>
        <dbReference type="PROSITE" id="PS50943"/>
    </source>
</evidence>
<dbReference type="Proteomes" id="UP000032614">
    <property type="component" value="Chromosome 1"/>
</dbReference>
<dbReference type="InterPro" id="IPR010982">
    <property type="entry name" value="Lambda_DNA-bd_dom_sf"/>
</dbReference>